<reference evidence="2 3" key="1">
    <citation type="submission" date="2018-01" db="EMBL/GenBank/DDBJ databases">
        <authorList>
            <person name="Paulsen S."/>
            <person name="Gram L.K."/>
        </authorList>
    </citation>
    <scope>NUCLEOTIDE SEQUENCE [LARGE SCALE GENOMIC DNA]</scope>
    <source>
        <strain evidence="2 3">S3790</strain>
    </source>
</reference>
<dbReference type="RefSeq" id="WP_138590983.1">
    <property type="nucleotide sequence ID" value="NZ_PNBX01000023.1"/>
</dbReference>
<dbReference type="AlphaFoldDB" id="A0A5S3VB04"/>
<name>A0A5S3VB04_9GAMM</name>
<evidence type="ECO:0000313" key="3">
    <source>
        <dbReference type="Proteomes" id="UP000307217"/>
    </source>
</evidence>
<dbReference type="OrthoDB" id="6306838at2"/>
<protein>
    <recommendedName>
        <fullName evidence="4">Haemolysin activator HlyB C-terminal domain-containing protein</fullName>
    </recommendedName>
</protein>
<gene>
    <name evidence="2" type="ORF">CWC19_06225</name>
</gene>
<organism evidence="2 3">
    <name type="scientific">Pseudoalteromonas aurantia</name>
    <dbReference type="NCBI Taxonomy" id="43654"/>
    <lineage>
        <taxon>Bacteria</taxon>
        <taxon>Pseudomonadati</taxon>
        <taxon>Pseudomonadota</taxon>
        <taxon>Gammaproteobacteria</taxon>
        <taxon>Alteromonadales</taxon>
        <taxon>Pseudoalteromonadaceae</taxon>
        <taxon>Pseudoalteromonas</taxon>
    </lineage>
</organism>
<accession>A0A5S3VB04</accession>
<feature type="signal peptide" evidence="1">
    <location>
        <begin position="1"/>
        <end position="23"/>
    </location>
</feature>
<dbReference type="EMBL" id="PNBX01000023">
    <property type="protein sequence ID" value="TMO69164.1"/>
    <property type="molecule type" value="Genomic_DNA"/>
</dbReference>
<proteinExistence type="predicted"/>
<feature type="chain" id="PRO_5024435033" description="Haemolysin activator HlyB C-terminal domain-containing protein" evidence="1">
    <location>
        <begin position="24"/>
        <end position="568"/>
    </location>
</feature>
<evidence type="ECO:0008006" key="4">
    <source>
        <dbReference type="Google" id="ProtNLM"/>
    </source>
</evidence>
<evidence type="ECO:0000256" key="1">
    <source>
        <dbReference type="SAM" id="SignalP"/>
    </source>
</evidence>
<comment type="caution">
    <text evidence="2">The sequence shown here is derived from an EMBL/GenBank/DDBJ whole genome shotgun (WGS) entry which is preliminary data.</text>
</comment>
<evidence type="ECO:0000313" key="2">
    <source>
        <dbReference type="EMBL" id="TMO69164.1"/>
    </source>
</evidence>
<dbReference type="Gene3D" id="2.40.160.50">
    <property type="entry name" value="membrane protein fhac: a member of the omp85/tpsb transporter family"/>
    <property type="match status" value="1"/>
</dbReference>
<dbReference type="Proteomes" id="UP000307217">
    <property type="component" value="Unassembled WGS sequence"/>
</dbReference>
<reference evidence="3" key="2">
    <citation type="submission" date="2019-06" db="EMBL/GenBank/DDBJ databases">
        <title>Co-occurence of chitin degradation, pigmentation and bioactivity in marine Pseudoalteromonas.</title>
        <authorList>
            <person name="Sonnenschein E.C."/>
            <person name="Bech P.K."/>
        </authorList>
    </citation>
    <scope>NUCLEOTIDE SEQUENCE [LARGE SCALE GENOMIC DNA]</scope>
    <source>
        <strain evidence="3">S3790</strain>
    </source>
</reference>
<sequence length="568" mass="65151">MQVSIKTQITLVLCCFCSFLSYSAPSVLDHPHTEACANQTHVTNNDITLTRQLDANTDLPKEAQDKTISHIKLAQLNVFDTSIPAEDNPIFRFANRAHITTEPTVIMTLLLFAEGDEYSIKKIVESERLLRNQSYLYDARVYADENCEGNITVTVVTRDLWTLLPDLSFSRSGGENSSRIGFRESNLFGWGKRLSLTHTKDQDRSGYLFVYDDPNIMSTRYRGRLEYADNDDGERHYVGVSYPFFSTDTPYSYGFLNFNDKRTESLYEDGETVSEFSQQTEVSKVYFGHAQQLTNNWTQRLTVGYHYEQQTFNPLLKTTLPLAHNRTLSYPYIQTQWLEDKFIKVRNFDSIYRTEDLNLGWDINALLGYSDKSLSNDDNHLIYQFSANKAHYTSDHSLWRINLSFSGQWNSQDNTARNLITQLGAQYYLNTSIQDSWYANVQLRFAKNLTADQQLTLGGETGLRGFPINYQHGSKSVLVNIERRYYWEYDLLQLFKVGGAVYFDIGRIRGNTLVHSDPNYLKNIGAGLRLAPSRANAGLVLHLDVAAPINGPDNIDNVQWLFTVKNRF</sequence>
<keyword evidence="1" id="KW-0732">Signal</keyword>